<feature type="transmembrane region" description="Helical" evidence="1">
    <location>
        <begin position="16"/>
        <end position="35"/>
    </location>
</feature>
<feature type="transmembrane region" description="Helical" evidence="1">
    <location>
        <begin position="253"/>
        <end position="278"/>
    </location>
</feature>
<keyword evidence="1" id="KW-0472">Membrane</keyword>
<reference evidence="2 3" key="1">
    <citation type="submission" date="2016-11" db="EMBL/GenBank/DDBJ databases">
        <authorList>
            <person name="Jaros S."/>
            <person name="Januszkiewicz K."/>
            <person name="Wedrychowicz H."/>
        </authorList>
    </citation>
    <scope>NUCLEOTIDE SEQUENCE [LARGE SCALE GENOMIC DNA]</scope>
    <source>
        <strain evidence="2 3">DSM 15480</strain>
    </source>
</reference>
<feature type="transmembrane region" description="Helical" evidence="1">
    <location>
        <begin position="198"/>
        <end position="219"/>
    </location>
</feature>
<evidence type="ECO:0000256" key="1">
    <source>
        <dbReference type="SAM" id="Phobius"/>
    </source>
</evidence>
<feature type="transmembrane region" description="Helical" evidence="1">
    <location>
        <begin position="309"/>
        <end position="327"/>
    </location>
</feature>
<dbReference type="Proteomes" id="UP000184301">
    <property type="component" value="Unassembled WGS sequence"/>
</dbReference>
<name>A0A1M6QAZ0_9FIRM</name>
<dbReference type="AlphaFoldDB" id="A0A1M6QAZ0"/>
<keyword evidence="1" id="KW-1133">Transmembrane helix</keyword>
<dbReference type="RefSeq" id="WP_073110688.1">
    <property type="nucleotide sequence ID" value="NZ_FQZY01000033.1"/>
</dbReference>
<protein>
    <submittedName>
        <fullName evidence="2">ABC-2 family transporter protein</fullName>
    </submittedName>
</protein>
<dbReference type="STRING" id="1121950.SAMN02745243_02370"/>
<proteinExistence type="predicted"/>
<feature type="transmembrane region" description="Helical" evidence="1">
    <location>
        <begin position="333"/>
        <end position="353"/>
    </location>
</feature>
<keyword evidence="1" id="KW-0812">Transmembrane</keyword>
<feature type="transmembrane region" description="Helical" evidence="1">
    <location>
        <begin position="151"/>
        <end position="177"/>
    </location>
</feature>
<dbReference type="OrthoDB" id="2063767at2"/>
<accession>A0A1M6QAZ0</accession>
<keyword evidence="3" id="KW-1185">Reference proteome</keyword>
<dbReference type="EMBL" id="FQZY01000033">
    <property type="protein sequence ID" value="SHK17412.1"/>
    <property type="molecule type" value="Genomic_DNA"/>
</dbReference>
<evidence type="ECO:0000313" key="3">
    <source>
        <dbReference type="Proteomes" id="UP000184301"/>
    </source>
</evidence>
<organism evidence="2 3">
    <name type="scientific">Hespellia stercorisuis DSM 15480</name>
    <dbReference type="NCBI Taxonomy" id="1121950"/>
    <lineage>
        <taxon>Bacteria</taxon>
        <taxon>Bacillati</taxon>
        <taxon>Bacillota</taxon>
        <taxon>Clostridia</taxon>
        <taxon>Lachnospirales</taxon>
        <taxon>Lachnospiraceae</taxon>
        <taxon>Hespellia</taxon>
    </lineage>
</organism>
<gene>
    <name evidence="2" type="ORF">SAMN02745243_02370</name>
</gene>
<evidence type="ECO:0000313" key="2">
    <source>
        <dbReference type="EMBL" id="SHK17412.1"/>
    </source>
</evidence>
<sequence length="361" mass="40194">MRLYKMELYKLCHKKIFLIGLAAIAALMLLFFWFVEVGDELAVVDGKTYSGYEAVQMNRKITKEFAGIITDEKIDQIVGKYGISSKLIENMPGWRDGNYLSDFITRYFTNGSMEQGVLPTERYSLEESELGDVCERLQVTPALEYTKGWKIFIEMLGLGFMMGSVLVICSVSRVFAGEETTKMLPLIFTTEEGRRKDVTAKIAASITVTIIIFAAILLFNTLLCGVVYGFDGFDNLSGIVLLSYFSMVNQQPFLNYITMVILFGMQGLLSLCAVTLCISAQCKSSFSAVIAAAICWCVPLLVRMIFRGLLSIVILATPIFLTMNGMIEDIYPFWRIAAVISISIGGGCMLEGYRAYKVKSA</sequence>